<reference evidence="3" key="1">
    <citation type="journal article" date="2019" name="Int. J. Syst. Evol. Microbiol.">
        <title>The Global Catalogue of Microorganisms (GCM) 10K type strain sequencing project: providing services to taxonomists for standard genome sequencing and annotation.</title>
        <authorList>
            <consortium name="The Broad Institute Genomics Platform"/>
            <consortium name="The Broad Institute Genome Sequencing Center for Infectious Disease"/>
            <person name="Wu L."/>
            <person name="Ma J."/>
        </authorList>
    </citation>
    <scope>NUCLEOTIDE SEQUENCE [LARGE SCALE GENOMIC DNA]</scope>
    <source>
        <strain evidence="3">CGMCC 1.15394</strain>
    </source>
</reference>
<evidence type="ECO:0000259" key="1">
    <source>
        <dbReference type="Pfam" id="PF13643"/>
    </source>
</evidence>
<proteinExistence type="predicted"/>
<dbReference type="Gene3D" id="1.25.40.10">
    <property type="entry name" value="Tetratricopeptide repeat domain"/>
    <property type="match status" value="1"/>
</dbReference>
<protein>
    <recommendedName>
        <fullName evidence="1">DUF4145 domain-containing protein</fullName>
    </recommendedName>
</protein>
<dbReference type="InterPro" id="IPR011990">
    <property type="entry name" value="TPR-like_helical_dom_sf"/>
</dbReference>
<sequence length="435" mass="49290">MSFINTDEQFAALFKESIASDYKNALLQMNVSPDVSLFKFRRILETLCLLYAQRHSYEFTSKNLCEQIIELAEINAIHGADRELFHGVRELTNEGVHNKELSKEILVSNALVSRTQVLNLLESAYLSFGLGKCIPKYELINVGGQEHKDLWFNCLISCDYKEYLSLGDFYEKMGEVFESEDFDDKSFTARAQSMYAFAAESYKGAFQLCSKKTITDVISSDDKQVSIAQQSHQILFKYALLCLNHKVDNLQITEITILLSALVKRGFYAAYAYLGWCHYLSEDYKKAHKYLTHKKAEDTVFLFQKLGVLYSSGKACLVNGDKAVESFQTAAMRGCNKSMFELGKIYYKGELVPKDDKLAQQYLCQAIATGNFDAALYLDEKYLKIRELFSGLLDEIKGAKVKIGPQKCFTKTTKLGRNELCSCGSNAKFKNCCGK</sequence>
<dbReference type="RefSeq" id="WP_188730078.1">
    <property type="nucleotide sequence ID" value="NZ_BMIT01000012.1"/>
</dbReference>
<dbReference type="Proteomes" id="UP000638462">
    <property type="component" value="Unassembled WGS sequence"/>
</dbReference>
<dbReference type="SMART" id="SM00671">
    <property type="entry name" value="SEL1"/>
    <property type="match status" value="2"/>
</dbReference>
<dbReference type="InterPro" id="IPR004027">
    <property type="entry name" value="SEC_C_motif"/>
</dbReference>
<dbReference type="EMBL" id="BMIT01000012">
    <property type="protein sequence ID" value="GGF03334.1"/>
    <property type="molecule type" value="Genomic_DNA"/>
</dbReference>
<dbReference type="SUPFAM" id="SSF81901">
    <property type="entry name" value="HCP-like"/>
    <property type="match status" value="1"/>
</dbReference>
<evidence type="ECO:0000313" key="2">
    <source>
        <dbReference type="EMBL" id="GGF03334.1"/>
    </source>
</evidence>
<dbReference type="Pfam" id="PF02810">
    <property type="entry name" value="SEC-C"/>
    <property type="match status" value="1"/>
</dbReference>
<dbReference type="Pfam" id="PF13643">
    <property type="entry name" value="DUF4145"/>
    <property type="match status" value="1"/>
</dbReference>
<accession>A0ABQ1TWH6</accession>
<gene>
    <name evidence="2" type="ORF">GCM10008027_30360</name>
</gene>
<feature type="domain" description="DUF4145" evidence="1">
    <location>
        <begin position="25"/>
        <end position="104"/>
    </location>
</feature>
<name>A0ABQ1TWH6_9GAMM</name>
<dbReference type="InterPro" id="IPR025285">
    <property type="entry name" value="DUF4145"/>
</dbReference>
<evidence type="ECO:0000313" key="3">
    <source>
        <dbReference type="Proteomes" id="UP000638462"/>
    </source>
</evidence>
<dbReference type="SUPFAM" id="SSF103642">
    <property type="entry name" value="Sec-C motif"/>
    <property type="match status" value="1"/>
</dbReference>
<organism evidence="2 3">
    <name type="scientific">Pseudoalteromonas gelatinilytica</name>
    <dbReference type="NCBI Taxonomy" id="1703256"/>
    <lineage>
        <taxon>Bacteria</taxon>
        <taxon>Pseudomonadati</taxon>
        <taxon>Pseudomonadota</taxon>
        <taxon>Gammaproteobacteria</taxon>
        <taxon>Alteromonadales</taxon>
        <taxon>Pseudoalteromonadaceae</taxon>
        <taxon>Pseudoalteromonas</taxon>
    </lineage>
</organism>
<keyword evidence="3" id="KW-1185">Reference proteome</keyword>
<dbReference type="InterPro" id="IPR006597">
    <property type="entry name" value="Sel1-like"/>
</dbReference>
<comment type="caution">
    <text evidence="2">The sequence shown here is derived from an EMBL/GenBank/DDBJ whole genome shotgun (WGS) entry which is preliminary data.</text>
</comment>